<evidence type="ECO:0000256" key="4">
    <source>
        <dbReference type="ARBA" id="ARBA00022771"/>
    </source>
</evidence>
<protein>
    <submittedName>
        <fullName evidence="13">Zinc finger protein 652</fullName>
    </submittedName>
</protein>
<dbReference type="Gene3D" id="3.30.160.60">
    <property type="entry name" value="Classic Zinc Finger"/>
    <property type="match status" value="3"/>
</dbReference>
<proteinExistence type="predicted"/>
<dbReference type="InterPro" id="IPR013087">
    <property type="entry name" value="Znf_C2H2_type"/>
</dbReference>
<dbReference type="InterPro" id="IPR036236">
    <property type="entry name" value="Znf_C2H2_sf"/>
</dbReference>
<dbReference type="Pfam" id="PF00096">
    <property type="entry name" value="zf-C2H2"/>
    <property type="match status" value="2"/>
</dbReference>
<reference evidence="13" key="1">
    <citation type="submission" date="2025-08" db="UniProtKB">
        <authorList>
            <consortium name="Ensembl"/>
        </authorList>
    </citation>
    <scope>IDENTIFICATION</scope>
</reference>
<evidence type="ECO:0000256" key="8">
    <source>
        <dbReference type="ARBA" id="ARBA00023163"/>
    </source>
</evidence>
<feature type="domain" description="C2H2-type" evidence="12">
    <location>
        <begin position="303"/>
        <end position="331"/>
    </location>
</feature>
<keyword evidence="14" id="KW-1185">Reference proteome</keyword>
<feature type="compositionally biased region" description="Low complexity" evidence="11">
    <location>
        <begin position="198"/>
        <end position="212"/>
    </location>
</feature>
<evidence type="ECO:0000256" key="9">
    <source>
        <dbReference type="ARBA" id="ARBA00023242"/>
    </source>
</evidence>
<dbReference type="PANTHER" id="PTHR24399">
    <property type="entry name" value="ZINC FINGER AND BTB DOMAIN-CONTAINING"/>
    <property type="match status" value="1"/>
</dbReference>
<feature type="compositionally biased region" description="Acidic residues" evidence="11">
    <location>
        <begin position="84"/>
        <end position="101"/>
    </location>
</feature>
<dbReference type="FunFam" id="3.30.160.60:FF:000256">
    <property type="entry name" value="PLAG1 like zinc finger 2"/>
    <property type="match status" value="1"/>
</dbReference>
<keyword evidence="7" id="KW-0238">DNA-binding</keyword>
<dbReference type="GO" id="GO:0005654">
    <property type="term" value="C:nucleoplasm"/>
    <property type="evidence" value="ECO:0007669"/>
    <property type="project" value="TreeGrafter"/>
</dbReference>
<feature type="compositionally biased region" description="Basic and acidic residues" evidence="11">
    <location>
        <begin position="55"/>
        <end position="83"/>
    </location>
</feature>
<reference evidence="13" key="2">
    <citation type="submission" date="2025-09" db="UniProtKB">
        <authorList>
            <consortium name="Ensembl"/>
        </authorList>
    </citation>
    <scope>IDENTIFICATION</scope>
</reference>
<evidence type="ECO:0000313" key="14">
    <source>
        <dbReference type="Proteomes" id="UP000694401"/>
    </source>
</evidence>
<dbReference type="SMART" id="SM00355">
    <property type="entry name" value="ZnF_C2H2"/>
    <property type="match status" value="6"/>
</dbReference>
<sequence length="447" mass="51157">MSQAAKGEPPGAGMAQEGPPAFFGSQELDLSTKVYKRESGSPFSVLVDSKVSKGHLHERDEQQGPFFREGRAVAEVRAVKEDRENSDEDEDEDEDEEEEDEVTYKREQIIVEVNLNNQTLNVSKGEKGVPSQSKETAVLKSSSEEEEDEEEEEEEDGDSGEEATEDSNEYEENNERQKKKEKRAVEKVNVGQRRSRRTTSAAATAASPAPRATRGRRKSSEPPKRKKKAAAKEAKAPVQKSKCEEKETLTCEKCPRVFNTRWYLEKHMNVTHRRMQICDKCGKKFVLESELSLHQQTDCEKNIQCVSCNKSFKKLWSLHEHIKIVHGYAEKKFSCEICEKKFYTMAHVRKHMVGKDPLPTLPNPSGGHSHLPKIPKIPNIFPQNCDERFQYKYQLRSHMSIHIGHKQFMCQWCGKDFNMKQYFDEHMKTHTGEGLGRALEGGFLWDS</sequence>
<evidence type="ECO:0000259" key="12">
    <source>
        <dbReference type="PROSITE" id="PS50157"/>
    </source>
</evidence>
<keyword evidence="2" id="KW-0479">Metal-binding</keyword>
<keyword evidence="9" id="KW-0539">Nucleus</keyword>
<name>A0A8D2PXK7_ZOSLA</name>
<evidence type="ECO:0000256" key="11">
    <source>
        <dbReference type="SAM" id="MobiDB-lite"/>
    </source>
</evidence>
<dbReference type="GO" id="GO:0001227">
    <property type="term" value="F:DNA-binding transcription repressor activity, RNA polymerase II-specific"/>
    <property type="evidence" value="ECO:0007669"/>
    <property type="project" value="TreeGrafter"/>
</dbReference>
<evidence type="ECO:0000256" key="10">
    <source>
        <dbReference type="PROSITE-ProRule" id="PRU00042"/>
    </source>
</evidence>
<evidence type="ECO:0000256" key="6">
    <source>
        <dbReference type="ARBA" id="ARBA00023015"/>
    </source>
</evidence>
<evidence type="ECO:0000256" key="5">
    <source>
        <dbReference type="ARBA" id="ARBA00022833"/>
    </source>
</evidence>
<evidence type="ECO:0000256" key="7">
    <source>
        <dbReference type="ARBA" id="ARBA00023125"/>
    </source>
</evidence>
<dbReference type="GO" id="GO:0008270">
    <property type="term" value="F:zinc ion binding"/>
    <property type="evidence" value="ECO:0007669"/>
    <property type="project" value="UniProtKB-KW"/>
</dbReference>
<feature type="compositionally biased region" description="Basic and acidic residues" evidence="11">
    <location>
        <begin position="230"/>
        <end position="239"/>
    </location>
</feature>
<dbReference type="FunFam" id="3.30.160.60:FF:001378">
    <property type="entry name" value="Zinc finger protein 652"/>
    <property type="match status" value="1"/>
</dbReference>
<feature type="compositionally biased region" description="Basic and acidic residues" evidence="11">
    <location>
        <begin position="173"/>
        <end position="186"/>
    </location>
</feature>
<dbReference type="FunFam" id="3.30.160.60:FF:000284">
    <property type="entry name" value="Zinc finger protein 652 isoform X1"/>
    <property type="match status" value="1"/>
</dbReference>
<keyword evidence="6" id="KW-0805">Transcription regulation</keyword>
<keyword evidence="5" id="KW-0862">Zinc</keyword>
<keyword evidence="4 10" id="KW-0863">Zinc-finger</keyword>
<organism evidence="13 14">
    <name type="scientific">Zosterops lateralis melanops</name>
    <dbReference type="NCBI Taxonomy" id="1220523"/>
    <lineage>
        <taxon>Eukaryota</taxon>
        <taxon>Metazoa</taxon>
        <taxon>Chordata</taxon>
        <taxon>Craniata</taxon>
        <taxon>Vertebrata</taxon>
        <taxon>Euteleostomi</taxon>
        <taxon>Archelosauria</taxon>
        <taxon>Archosauria</taxon>
        <taxon>Dinosauria</taxon>
        <taxon>Saurischia</taxon>
        <taxon>Theropoda</taxon>
        <taxon>Coelurosauria</taxon>
        <taxon>Aves</taxon>
        <taxon>Neognathae</taxon>
        <taxon>Neoaves</taxon>
        <taxon>Telluraves</taxon>
        <taxon>Australaves</taxon>
        <taxon>Passeriformes</taxon>
        <taxon>Sylvioidea</taxon>
        <taxon>Zosteropidae</taxon>
        <taxon>Zosterops</taxon>
    </lineage>
</organism>
<feature type="region of interest" description="Disordered" evidence="11">
    <location>
        <begin position="1"/>
        <end position="25"/>
    </location>
</feature>
<dbReference type="Ensembl" id="ENSZLMT00000021260.1">
    <property type="protein sequence ID" value="ENSZLMP00000020706.1"/>
    <property type="gene ID" value="ENSZLMG00000014237.1"/>
</dbReference>
<feature type="domain" description="C2H2-type" evidence="12">
    <location>
        <begin position="408"/>
        <end position="435"/>
    </location>
</feature>
<evidence type="ECO:0000313" key="13">
    <source>
        <dbReference type="Ensembl" id="ENSZLMP00000020706.1"/>
    </source>
</evidence>
<dbReference type="PROSITE" id="PS00028">
    <property type="entry name" value="ZINC_FINGER_C2H2_1"/>
    <property type="match status" value="3"/>
</dbReference>
<feature type="compositionally biased region" description="Acidic residues" evidence="11">
    <location>
        <begin position="144"/>
        <end position="172"/>
    </location>
</feature>
<dbReference type="PROSITE" id="PS50157">
    <property type="entry name" value="ZINC_FINGER_C2H2_2"/>
    <property type="match status" value="4"/>
</dbReference>
<accession>A0A8D2PXK7</accession>
<dbReference type="AlphaFoldDB" id="A0A8D2PXK7"/>
<dbReference type="Proteomes" id="UP000694401">
    <property type="component" value="Unassembled WGS sequence"/>
</dbReference>
<keyword evidence="8" id="KW-0804">Transcription</keyword>
<dbReference type="GO" id="GO:0000978">
    <property type="term" value="F:RNA polymerase II cis-regulatory region sequence-specific DNA binding"/>
    <property type="evidence" value="ECO:0007669"/>
    <property type="project" value="TreeGrafter"/>
</dbReference>
<evidence type="ECO:0000256" key="2">
    <source>
        <dbReference type="ARBA" id="ARBA00022723"/>
    </source>
</evidence>
<dbReference type="SUPFAM" id="SSF57667">
    <property type="entry name" value="beta-beta-alpha zinc fingers"/>
    <property type="match status" value="3"/>
</dbReference>
<evidence type="ECO:0000256" key="3">
    <source>
        <dbReference type="ARBA" id="ARBA00022737"/>
    </source>
</evidence>
<keyword evidence="3" id="KW-0677">Repeat</keyword>
<comment type="subcellular location">
    <subcellularLocation>
        <location evidence="1">Nucleus</location>
    </subcellularLocation>
</comment>
<feature type="region of interest" description="Disordered" evidence="11">
    <location>
        <begin position="47"/>
        <end position="239"/>
    </location>
</feature>
<evidence type="ECO:0000256" key="1">
    <source>
        <dbReference type="ARBA" id="ARBA00004123"/>
    </source>
</evidence>
<feature type="domain" description="C2H2-type" evidence="12">
    <location>
        <begin position="276"/>
        <end position="303"/>
    </location>
</feature>
<feature type="domain" description="C2H2-type" evidence="12">
    <location>
        <begin position="249"/>
        <end position="277"/>
    </location>
</feature>
<dbReference type="PANTHER" id="PTHR24399:SF70">
    <property type="entry name" value="C2H2-TYPE DOMAIN-CONTAINING PROTEIN"/>
    <property type="match status" value="1"/>
</dbReference>